<dbReference type="OrthoDB" id="9801481at2"/>
<dbReference type="RefSeq" id="WP_045289216.1">
    <property type="nucleotide sequence ID" value="NZ_CBCSIS010000005.1"/>
</dbReference>
<evidence type="ECO:0000313" key="5">
    <source>
        <dbReference type="EMBL" id="KMK16648.1"/>
    </source>
</evidence>
<evidence type="ECO:0000313" key="6">
    <source>
        <dbReference type="EMBL" id="MDQ2309520.1"/>
    </source>
</evidence>
<keyword evidence="2" id="KW-0175">Coiled coil</keyword>
<reference evidence="5 7" key="1">
    <citation type="submission" date="2015-05" db="EMBL/GenBank/DDBJ databases">
        <title>Genome sequences of Pluralibacter gergoviae.</title>
        <authorList>
            <person name="Greninger A.L."/>
            <person name="Miller S."/>
        </authorList>
    </citation>
    <scope>NUCLEOTIDE SEQUENCE [LARGE SCALE GENOMIC DNA]</scope>
    <source>
        <strain evidence="5 7">JS81F13</strain>
    </source>
</reference>
<feature type="domain" description="Ferritin-like diiron" evidence="3">
    <location>
        <begin position="1"/>
        <end position="145"/>
    </location>
</feature>
<dbReference type="CDD" id="cd01055">
    <property type="entry name" value="Nonheme_Ferritin"/>
    <property type="match status" value="1"/>
</dbReference>
<sequence>MTVPGMVQKLNTQMNLGFTASNLYLRLSEWCCEHKLTGAAAFLRSQAQSNVTRMMRVFDYMKKAGAHPIVTANRSSPTPCDSLEELFARTLDAHQQLSGKIKELTQEARTLDDEGTLGFLKSLEKELQQEGVLLQTILDEVRSARRSGLCMHQTDRLLITVVNNQIH</sequence>
<dbReference type="GO" id="GO:0008199">
    <property type="term" value="F:ferric iron binding"/>
    <property type="evidence" value="ECO:0007669"/>
    <property type="project" value="InterPro"/>
</dbReference>
<dbReference type="Proteomes" id="UP001236270">
    <property type="component" value="Unassembled WGS sequence"/>
</dbReference>
<dbReference type="InterPro" id="IPR009078">
    <property type="entry name" value="Ferritin-like_SF"/>
</dbReference>
<dbReference type="InterPro" id="IPR008331">
    <property type="entry name" value="Ferritin_DPS_dom"/>
</dbReference>
<dbReference type="SUPFAM" id="SSF47240">
    <property type="entry name" value="Ferritin-like"/>
    <property type="match status" value="1"/>
</dbReference>
<dbReference type="eggNOG" id="COG1528">
    <property type="taxonomic scope" value="Bacteria"/>
</dbReference>
<reference evidence="6" key="2">
    <citation type="submission" date="2023-08" db="EMBL/GenBank/DDBJ databases">
        <title>WGS of pathogenic bacterial species, Los Angeles County Public Health Laboratories.</title>
        <authorList>
            <person name="Garrigues J.M."/>
            <person name="Green N.M."/>
        </authorList>
    </citation>
    <scope>NUCLEOTIDE SEQUENCE</scope>
    <source>
        <strain evidence="6">LACPHL-BACT-2023-00068</strain>
    </source>
</reference>
<dbReference type="AlphaFoldDB" id="A0A0F0VTR0"/>
<dbReference type="EMBL" id="JAVDNV010000006">
    <property type="protein sequence ID" value="MDQ2309520.1"/>
    <property type="molecule type" value="Genomic_DNA"/>
</dbReference>
<evidence type="ECO:0000313" key="7">
    <source>
        <dbReference type="Proteomes" id="UP000036196"/>
    </source>
</evidence>
<dbReference type="Pfam" id="PF00210">
    <property type="entry name" value="Ferritin"/>
    <property type="match status" value="1"/>
</dbReference>
<organism evidence="5 7">
    <name type="scientific">Pluralibacter gergoviae</name>
    <name type="common">Enterobacter gergoviae</name>
    <dbReference type="NCBI Taxonomy" id="61647"/>
    <lineage>
        <taxon>Bacteria</taxon>
        <taxon>Pseudomonadati</taxon>
        <taxon>Pseudomonadota</taxon>
        <taxon>Gammaproteobacteria</taxon>
        <taxon>Enterobacterales</taxon>
        <taxon>Enterobacteriaceae</taxon>
        <taxon>Pluralibacter</taxon>
    </lineage>
</organism>
<dbReference type="EMBL" id="ABLOKC030000007">
    <property type="protein sequence ID" value="EML1471004.1"/>
    <property type="molecule type" value="Genomic_DNA"/>
</dbReference>
<comment type="similarity">
    <text evidence="1">Belongs to the ferritin family. Prokaryotic subfamily.</text>
</comment>
<protein>
    <submittedName>
        <fullName evidence="4 5">Ferritin</fullName>
    </submittedName>
</protein>
<dbReference type="EMBL" id="LDZF01000001">
    <property type="protein sequence ID" value="KMK16648.1"/>
    <property type="molecule type" value="Genomic_DNA"/>
</dbReference>
<dbReference type="GeneID" id="61385525"/>
<dbReference type="Proteomes" id="UP000036196">
    <property type="component" value="Unassembled WGS sequence"/>
</dbReference>
<name>A0A0F0VTR0_PLUGE</name>
<evidence type="ECO:0000256" key="1">
    <source>
        <dbReference type="ARBA" id="ARBA00006950"/>
    </source>
</evidence>
<dbReference type="PROSITE" id="PS50905">
    <property type="entry name" value="FERRITIN_LIKE"/>
    <property type="match status" value="1"/>
</dbReference>
<dbReference type="InterPro" id="IPR009040">
    <property type="entry name" value="Ferritin-like_diiron"/>
</dbReference>
<dbReference type="PATRIC" id="fig|61647.13.peg.1721"/>
<dbReference type="NCBIfam" id="NF011597">
    <property type="entry name" value="PRK15022.1"/>
    <property type="match status" value="1"/>
</dbReference>
<dbReference type="STRING" id="61647.LG71_14230"/>
<evidence type="ECO:0000259" key="3">
    <source>
        <dbReference type="PROSITE" id="PS50905"/>
    </source>
</evidence>
<evidence type="ECO:0000313" key="4">
    <source>
        <dbReference type="EMBL" id="EML1471004.1"/>
    </source>
</evidence>
<keyword evidence="7" id="KW-1185">Reference proteome</keyword>
<reference evidence="4" key="3">
    <citation type="submission" date="2024-02" db="EMBL/GenBank/DDBJ databases">
        <authorList>
            <consortium name="Clinical and Environmental Microbiology Branch: Whole genome sequencing antimicrobial resistance pathogens in the healthcare setting"/>
        </authorList>
    </citation>
    <scope>NUCLEOTIDE SEQUENCE</scope>
    <source>
        <strain evidence="4">2021DK-00143</strain>
    </source>
</reference>
<comment type="caution">
    <text evidence="5">The sequence shown here is derived from an EMBL/GenBank/DDBJ whole genome shotgun (WGS) entry which is preliminary data.</text>
</comment>
<dbReference type="InterPro" id="IPR012347">
    <property type="entry name" value="Ferritin-like"/>
</dbReference>
<proteinExistence type="inferred from homology"/>
<feature type="coiled-coil region" evidence="2">
    <location>
        <begin position="94"/>
        <end position="140"/>
    </location>
</feature>
<dbReference type="InterPro" id="IPR041719">
    <property type="entry name" value="Ferritin_prok"/>
</dbReference>
<evidence type="ECO:0000256" key="2">
    <source>
        <dbReference type="SAM" id="Coils"/>
    </source>
</evidence>
<accession>A0A0F0VTR0</accession>
<gene>
    <name evidence="5" type="ORF">ABW06_01505</name>
    <name evidence="4" type="ORF">QEG54_001711</name>
    <name evidence="6" type="ORF">RBJ30_10445</name>
</gene>
<dbReference type="Gene3D" id="1.20.1260.10">
    <property type="match status" value="1"/>
</dbReference>